<evidence type="ECO:0000256" key="1">
    <source>
        <dbReference type="SAM" id="Phobius"/>
    </source>
</evidence>
<proteinExistence type="predicted"/>
<keyword evidence="1" id="KW-0472">Membrane</keyword>
<feature type="transmembrane region" description="Helical" evidence="1">
    <location>
        <begin position="80"/>
        <end position="97"/>
    </location>
</feature>
<reference evidence="2" key="1">
    <citation type="submission" date="2020-01" db="EMBL/GenBank/DDBJ databases">
        <authorList>
            <consortium name="DOE Joint Genome Institute"/>
            <person name="Haridas S."/>
            <person name="Albert R."/>
            <person name="Binder M."/>
            <person name="Bloem J."/>
            <person name="Labutti K."/>
            <person name="Salamov A."/>
            <person name="Andreopoulos B."/>
            <person name="Baker S.E."/>
            <person name="Barry K."/>
            <person name="Bills G."/>
            <person name="Bluhm B.H."/>
            <person name="Cannon C."/>
            <person name="Castanera R."/>
            <person name="Culley D.E."/>
            <person name="Daum C."/>
            <person name="Ezra D."/>
            <person name="Gonzalez J.B."/>
            <person name="Henrissat B."/>
            <person name="Kuo A."/>
            <person name="Liang C."/>
            <person name="Lipzen A."/>
            <person name="Lutzoni F."/>
            <person name="Magnuson J."/>
            <person name="Mondo S."/>
            <person name="Nolan M."/>
            <person name="Ohm R."/>
            <person name="Pangilinan J."/>
            <person name="Park H.-J."/>
            <person name="Ramirez L."/>
            <person name="Alfaro M."/>
            <person name="Sun H."/>
            <person name="Tritt A."/>
            <person name="Yoshinaga Y."/>
            <person name="Zwiers L.-H."/>
            <person name="Turgeon B.G."/>
            <person name="Goodwin S.B."/>
            <person name="Spatafora J.W."/>
            <person name="Crous P.W."/>
            <person name="Grigoriev I.V."/>
        </authorList>
    </citation>
    <scope>NUCLEOTIDE SEQUENCE</scope>
    <source>
        <strain evidence="2">IPT5</strain>
    </source>
</reference>
<feature type="transmembrane region" description="Helical" evidence="1">
    <location>
        <begin position="41"/>
        <end position="60"/>
    </location>
</feature>
<dbReference type="AlphaFoldDB" id="A0A6A7B8S0"/>
<accession>A0A6A7B8S0</accession>
<organism evidence="2 3">
    <name type="scientific">Plenodomus tracheiphilus IPT5</name>
    <dbReference type="NCBI Taxonomy" id="1408161"/>
    <lineage>
        <taxon>Eukaryota</taxon>
        <taxon>Fungi</taxon>
        <taxon>Dikarya</taxon>
        <taxon>Ascomycota</taxon>
        <taxon>Pezizomycotina</taxon>
        <taxon>Dothideomycetes</taxon>
        <taxon>Pleosporomycetidae</taxon>
        <taxon>Pleosporales</taxon>
        <taxon>Pleosporineae</taxon>
        <taxon>Leptosphaeriaceae</taxon>
        <taxon>Plenodomus</taxon>
    </lineage>
</organism>
<evidence type="ECO:0000313" key="3">
    <source>
        <dbReference type="Proteomes" id="UP000799423"/>
    </source>
</evidence>
<protein>
    <submittedName>
        <fullName evidence="2">DUF1294-domain-containing protein</fullName>
    </submittedName>
</protein>
<keyword evidence="1" id="KW-1133">Transmembrane helix</keyword>
<feature type="transmembrane region" description="Helical" evidence="1">
    <location>
        <begin position="12"/>
        <end position="35"/>
    </location>
</feature>
<sequence>MPPNRPRPRYRPWTVATAAGISSLVLPTATLVRLFTISHSLYPIAYTGLLSGTTFLFFGYDKMQARNMNWRVKELTLHGLALAGGWPGALVGMHYFQHKTRKTAFQVLFWGIVLVWEVLSYAVWQGVVRVG</sequence>
<name>A0A6A7B8S0_9PLEO</name>
<keyword evidence="1" id="KW-0812">Transmembrane</keyword>
<dbReference type="Pfam" id="PF06961">
    <property type="entry name" value="DUF1294"/>
    <property type="match status" value="1"/>
</dbReference>
<dbReference type="EMBL" id="MU006305">
    <property type="protein sequence ID" value="KAF2850775.1"/>
    <property type="molecule type" value="Genomic_DNA"/>
</dbReference>
<evidence type="ECO:0000313" key="2">
    <source>
        <dbReference type="EMBL" id="KAF2850775.1"/>
    </source>
</evidence>
<feature type="transmembrane region" description="Helical" evidence="1">
    <location>
        <begin position="103"/>
        <end position="124"/>
    </location>
</feature>
<dbReference type="Proteomes" id="UP000799423">
    <property type="component" value="Unassembled WGS sequence"/>
</dbReference>
<keyword evidence="3" id="KW-1185">Reference proteome</keyword>
<dbReference type="OrthoDB" id="10259680at2759"/>
<gene>
    <name evidence="2" type="ORF">T440DRAFT_84867</name>
</gene>
<dbReference type="InterPro" id="IPR010718">
    <property type="entry name" value="DUF1294"/>
</dbReference>